<dbReference type="SUPFAM" id="SSF160104">
    <property type="entry name" value="Acetoacetate decarboxylase-like"/>
    <property type="match status" value="1"/>
</dbReference>
<protein>
    <recommendedName>
        <fullName evidence="3">DUF2071 domain-containing protein</fullName>
    </recommendedName>
</protein>
<dbReference type="AlphaFoldDB" id="A0A7X0LV57"/>
<evidence type="ECO:0000313" key="2">
    <source>
        <dbReference type="Proteomes" id="UP000531594"/>
    </source>
</evidence>
<dbReference type="EMBL" id="JACHGK010000001">
    <property type="protein sequence ID" value="MBB6443954.1"/>
    <property type="molecule type" value="Genomic_DNA"/>
</dbReference>
<sequence length="256" mass="30156">MNFVEYYNPQEIIKITEHRPNPLPDLPWVSTQRWEDVLFLHWPVSPDLLTPHLPQSLQLDLYDGTAWIGMVFFQVKGMRPRLLPAVPFISSYLQLNVRTYVTYKGRSGVYFFRLTVDSILACFLAKTWYSLPFMMAEIKMDSQGDDIHMVSKRKIGKFEERMSCSYTPEASVFHTQMNTLDHWLFERYCSWNMRQGTLLRIDIHHTKWNLQKAAAVIRSNTVTDFLTAKISQNNPIVHYSSAKQALFWPPVKERRF</sequence>
<dbReference type="Pfam" id="PF09844">
    <property type="entry name" value="DUF2071"/>
    <property type="match status" value="1"/>
</dbReference>
<proteinExistence type="predicted"/>
<dbReference type="InterPro" id="IPR018644">
    <property type="entry name" value="DUF2071"/>
</dbReference>
<accession>A0A7X0LV57</accession>
<dbReference type="PANTHER" id="PTHR39186:SF1">
    <property type="entry name" value="DUF2071 DOMAIN-CONTAINING PROTEIN"/>
    <property type="match status" value="1"/>
</dbReference>
<comment type="caution">
    <text evidence="1">The sequence shown here is derived from an EMBL/GenBank/DDBJ whole genome shotgun (WGS) entry which is preliminary data.</text>
</comment>
<gene>
    <name evidence="1" type="ORF">HNR53_000542</name>
</gene>
<reference evidence="1 2" key="1">
    <citation type="submission" date="2020-08" db="EMBL/GenBank/DDBJ databases">
        <title>Genomic Encyclopedia of Type Strains, Phase IV (KMG-IV): sequencing the most valuable type-strain genomes for metagenomic binning, comparative biology and taxonomic classification.</title>
        <authorList>
            <person name="Goeker M."/>
        </authorList>
    </citation>
    <scope>NUCLEOTIDE SEQUENCE [LARGE SCALE GENOMIC DNA]</scope>
    <source>
        <strain evidence="1 2">DSM 5391</strain>
    </source>
</reference>
<evidence type="ECO:0008006" key="3">
    <source>
        <dbReference type="Google" id="ProtNLM"/>
    </source>
</evidence>
<dbReference type="Gene3D" id="2.40.400.10">
    <property type="entry name" value="Acetoacetate decarboxylase-like"/>
    <property type="match status" value="1"/>
</dbReference>
<dbReference type="InterPro" id="IPR023375">
    <property type="entry name" value="ADC_dom_sf"/>
</dbReference>
<keyword evidence="2" id="KW-1185">Reference proteome</keyword>
<evidence type="ECO:0000313" key="1">
    <source>
        <dbReference type="EMBL" id="MBB6443954.1"/>
    </source>
</evidence>
<dbReference type="PANTHER" id="PTHR39186">
    <property type="entry name" value="DUF2071 FAMILY PROTEIN"/>
    <property type="match status" value="1"/>
</dbReference>
<name>A0A7X0LV57_9BACI</name>
<dbReference type="Proteomes" id="UP000531594">
    <property type="component" value="Unassembled WGS sequence"/>
</dbReference>
<organism evidence="1 2">
    <name type="scientific">Bacillus benzoevorans</name>
    <dbReference type="NCBI Taxonomy" id="1456"/>
    <lineage>
        <taxon>Bacteria</taxon>
        <taxon>Bacillati</taxon>
        <taxon>Bacillota</taxon>
        <taxon>Bacilli</taxon>
        <taxon>Bacillales</taxon>
        <taxon>Bacillaceae</taxon>
        <taxon>Bacillus</taxon>
    </lineage>
</organism>
<dbReference type="RefSeq" id="WP_184522506.1">
    <property type="nucleotide sequence ID" value="NZ_JACHGK010000001.1"/>
</dbReference>